<dbReference type="Proteomes" id="UP000001989">
    <property type="component" value="Chromosome"/>
</dbReference>
<evidence type="ECO:0000256" key="1">
    <source>
        <dbReference type="ARBA" id="ARBA00004613"/>
    </source>
</evidence>
<dbReference type="SUPFAM" id="SSF51120">
    <property type="entry name" value="beta-Roll"/>
    <property type="match status" value="2"/>
</dbReference>
<dbReference type="KEGG" id="swi:Swit_3106"/>
<keyword evidence="2" id="KW-0964">Secreted</keyword>
<evidence type="ECO:0000256" key="2">
    <source>
        <dbReference type="ARBA" id="ARBA00022525"/>
    </source>
</evidence>
<dbReference type="Pfam" id="PF00353">
    <property type="entry name" value="HemolysinCabind"/>
    <property type="match status" value="4"/>
</dbReference>
<dbReference type="AlphaFoldDB" id="A0A9J9LEV5"/>
<accession>A0A9J9LEV5</accession>
<reference evidence="3 4" key="1">
    <citation type="journal article" date="2010" name="J. Bacteriol.">
        <title>Genome sequence of the dioxin-mineralizing bacterium Sphingomonas wittichii RW1.</title>
        <authorList>
            <person name="Miller T.R."/>
            <person name="Delcher A.L."/>
            <person name="Salzberg S.L."/>
            <person name="Saunders E."/>
            <person name="Detter J.C."/>
            <person name="Halden R.U."/>
        </authorList>
    </citation>
    <scope>NUCLEOTIDE SEQUENCE [LARGE SCALE GENOMIC DNA]</scope>
    <source>
        <strain evidence="4">DSM 6014 / CCUG 31198 / JCM 15750 / NBRC 105917 / EY 4224 / RW1</strain>
    </source>
</reference>
<dbReference type="PANTHER" id="PTHR38340">
    <property type="entry name" value="S-LAYER PROTEIN"/>
    <property type="match status" value="1"/>
</dbReference>
<name>A0A9J9LEV5_RHIWR</name>
<dbReference type="GO" id="GO:0005509">
    <property type="term" value="F:calcium ion binding"/>
    <property type="evidence" value="ECO:0007669"/>
    <property type="project" value="InterPro"/>
</dbReference>
<sequence length="375" mass="39462">MTQIFPMGGNALRMDFAFSWILFHGTVVTQTSRSYVVDAIEGHRYVFGGEGLTYDSSGWPIGGTFRSFEFVLNGTTIYTQNGSFAMDATLLKPALMRGEDPVKFLLPGADDLHGSEGDDFIVDPAGHNNFYGGGGNDTISAGAGNDHIYGRSAAGGDDGDDQIWAGDGANYVQGNAGDDEILAGSGPDRIQGGAGNDRIQAGDGNNIVNGNRGDDEIRAGYGDDLLRGGQGNDLIEGFVGNDTLMGDLGADYLIGGEGNDLFVFGPGTSTIASVVDEVTDRIADFERGIDHIDLGFHVEALLLGEIRSPLSADHTIENARAVAQALFDAHPGRNEVAVIDSSGLWMFWSSSNGDIIDSVAAIGGYSTPITLDDFL</sequence>
<comment type="subcellular location">
    <subcellularLocation>
        <location evidence="1">Secreted</location>
    </subcellularLocation>
</comment>
<evidence type="ECO:0000313" key="3">
    <source>
        <dbReference type="EMBL" id="ABQ69455.1"/>
    </source>
</evidence>
<dbReference type="EMBL" id="CP000699">
    <property type="protein sequence ID" value="ABQ69455.1"/>
    <property type="molecule type" value="Genomic_DNA"/>
</dbReference>
<gene>
    <name evidence="3" type="ordered locus">Swit_3106</name>
</gene>
<proteinExistence type="predicted"/>
<dbReference type="PRINTS" id="PR00313">
    <property type="entry name" value="CABNDNGRPT"/>
</dbReference>
<dbReference type="InterPro" id="IPR050557">
    <property type="entry name" value="RTX_toxin/Mannuronan_C5-epim"/>
</dbReference>
<keyword evidence="4" id="KW-1185">Reference proteome</keyword>
<protein>
    <submittedName>
        <fullName evidence="3">Hemolysin-type calcium-binding region</fullName>
    </submittedName>
</protein>
<dbReference type="Gene3D" id="2.150.10.10">
    <property type="entry name" value="Serralysin-like metalloprotease, C-terminal"/>
    <property type="match status" value="3"/>
</dbReference>
<dbReference type="PANTHER" id="PTHR38340:SF1">
    <property type="entry name" value="S-LAYER PROTEIN"/>
    <property type="match status" value="1"/>
</dbReference>
<evidence type="ECO:0000313" key="4">
    <source>
        <dbReference type="Proteomes" id="UP000001989"/>
    </source>
</evidence>
<organism evidence="3 4">
    <name type="scientific">Rhizorhabdus wittichii (strain DSM 6014 / CCUG 31198 / JCM 15750 / NBRC 105917 / EY 4224 / RW1)</name>
    <name type="common">Sphingomonas wittichii</name>
    <dbReference type="NCBI Taxonomy" id="392499"/>
    <lineage>
        <taxon>Bacteria</taxon>
        <taxon>Pseudomonadati</taxon>
        <taxon>Pseudomonadota</taxon>
        <taxon>Alphaproteobacteria</taxon>
        <taxon>Sphingomonadales</taxon>
        <taxon>Sphingomonadaceae</taxon>
        <taxon>Rhizorhabdus</taxon>
    </lineage>
</organism>
<dbReference type="InterPro" id="IPR011049">
    <property type="entry name" value="Serralysin-like_metalloprot_C"/>
</dbReference>
<dbReference type="InterPro" id="IPR018511">
    <property type="entry name" value="Hemolysin-typ_Ca-bd_CS"/>
</dbReference>
<dbReference type="GO" id="GO:0005576">
    <property type="term" value="C:extracellular region"/>
    <property type="evidence" value="ECO:0007669"/>
    <property type="project" value="UniProtKB-SubCell"/>
</dbReference>
<dbReference type="PROSITE" id="PS00330">
    <property type="entry name" value="HEMOLYSIN_CALCIUM"/>
    <property type="match status" value="1"/>
</dbReference>
<dbReference type="InterPro" id="IPR001343">
    <property type="entry name" value="Hemolysn_Ca-bd"/>
</dbReference>